<evidence type="ECO:0000313" key="3">
    <source>
        <dbReference type="Proteomes" id="UP000662074"/>
    </source>
</evidence>
<dbReference type="AlphaFoldDB" id="A0A917J7J5"/>
<reference evidence="2" key="1">
    <citation type="journal article" date="2014" name="Int. J. Syst. Evol. Microbiol.">
        <title>Complete genome sequence of Corynebacterium casei LMG S-19264T (=DSM 44701T), isolated from a smear-ripened cheese.</title>
        <authorList>
            <consortium name="US DOE Joint Genome Institute (JGI-PGF)"/>
            <person name="Walter F."/>
            <person name="Albersmeier A."/>
            <person name="Kalinowski J."/>
            <person name="Ruckert C."/>
        </authorList>
    </citation>
    <scope>NUCLEOTIDE SEQUENCE</scope>
    <source>
        <strain evidence="2">CCM 8711</strain>
    </source>
</reference>
<feature type="transmembrane region" description="Helical" evidence="1">
    <location>
        <begin position="105"/>
        <end position="122"/>
    </location>
</feature>
<accession>A0A917J7J5</accession>
<dbReference type="EMBL" id="BMDO01000003">
    <property type="protein sequence ID" value="GGI50173.1"/>
    <property type="molecule type" value="Genomic_DNA"/>
</dbReference>
<keyword evidence="1" id="KW-0812">Transmembrane</keyword>
<keyword evidence="1" id="KW-0472">Membrane</keyword>
<feature type="transmembrane region" description="Helical" evidence="1">
    <location>
        <begin position="128"/>
        <end position="146"/>
    </location>
</feature>
<comment type="caution">
    <text evidence="2">The sequence shown here is derived from an EMBL/GenBank/DDBJ whole genome shotgun (WGS) entry which is preliminary data.</text>
</comment>
<gene>
    <name evidence="2" type="ORF">GCM10011425_13850</name>
</gene>
<feature type="transmembrane region" description="Helical" evidence="1">
    <location>
        <begin position="158"/>
        <end position="177"/>
    </location>
</feature>
<reference evidence="2" key="2">
    <citation type="submission" date="2020-09" db="EMBL/GenBank/DDBJ databases">
        <authorList>
            <person name="Sun Q."/>
            <person name="Sedlacek I."/>
        </authorList>
    </citation>
    <scope>NUCLEOTIDE SEQUENCE</scope>
    <source>
        <strain evidence="2">CCM 8711</strain>
    </source>
</reference>
<feature type="transmembrane region" description="Helical" evidence="1">
    <location>
        <begin position="197"/>
        <end position="213"/>
    </location>
</feature>
<protein>
    <submittedName>
        <fullName evidence="2">Uncharacterized protein</fullName>
    </submittedName>
</protein>
<keyword evidence="1" id="KW-1133">Transmembrane helix</keyword>
<evidence type="ECO:0000313" key="2">
    <source>
        <dbReference type="EMBL" id="GGI50173.1"/>
    </source>
</evidence>
<evidence type="ECO:0000256" key="1">
    <source>
        <dbReference type="SAM" id="Phobius"/>
    </source>
</evidence>
<sequence length="236" mass="27271">MNLKVAEPHEVKCTGYALIKTFVTKRGFTEPDLQIEIIDHMVCRVEDMMSNNYNLSLAHAIHLAHSEFGIMGFSVFEDAMRNNLQKRYIKIFRNLYIANFNWKNLPLMAAFIYLVNIAFSAINQPEVVFTSTVIILMLALMVNGMINSGRYKRYTKMLTFKMGSVYLVISIVVFQLYNVLMVQLKLYRHINPNFTGLLFGGVLLMLLITFYTINKTQQHAVATCRELEERYLQIAS</sequence>
<dbReference type="Proteomes" id="UP000662074">
    <property type="component" value="Unassembled WGS sequence"/>
</dbReference>
<keyword evidence="3" id="KW-1185">Reference proteome</keyword>
<organism evidence="2 3">
    <name type="scientific">Mucilaginibacter galii</name>
    <dbReference type="NCBI Taxonomy" id="2005073"/>
    <lineage>
        <taxon>Bacteria</taxon>
        <taxon>Pseudomonadati</taxon>
        <taxon>Bacteroidota</taxon>
        <taxon>Sphingobacteriia</taxon>
        <taxon>Sphingobacteriales</taxon>
        <taxon>Sphingobacteriaceae</taxon>
        <taxon>Mucilaginibacter</taxon>
    </lineage>
</organism>
<name>A0A917J7J5_9SPHI</name>
<dbReference type="RefSeq" id="WP_188415132.1">
    <property type="nucleotide sequence ID" value="NZ_BMDO01000003.1"/>
</dbReference>
<proteinExistence type="predicted"/>